<dbReference type="PANTHER" id="PTHR31121">
    <property type="entry name" value="ALPHA-1,2 MANNOSYLTRANSFERASE KTR1"/>
    <property type="match status" value="1"/>
</dbReference>
<keyword evidence="3" id="KW-0328">Glycosyltransferase</keyword>
<feature type="chain" id="PRO_5004878816" description="Glycosyltransferase family 15 protein" evidence="6">
    <location>
        <begin position="26"/>
        <end position="431"/>
    </location>
</feature>
<reference evidence="7" key="1">
    <citation type="submission" date="2013-12" db="EMBL/GenBank/DDBJ databases">
        <authorList>
            <person name="Genoscope - CEA"/>
        </authorList>
    </citation>
    <scope>NUCLEOTIDE SEQUENCE</scope>
    <source>
        <strain evidence="7">CBS 1993</strain>
    </source>
</reference>
<comment type="similarity">
    <text evidence="2">Belongs to the glycosyltransferase 15 family.</text>
</comment>
<dbReference type="FunFam" id="3.90.550.10:FF:000051">
    <property type="entry name" value="Alpha-1,2-mannosyltransferase (Ktr4)"/>
    <property type="match status" value="1"/>
</dbReference>
<dbReference type="HOGENOM" id="CLU_024327_1_1_1"/>
<dbReference type="STRING" id="1382522.W6MQR6"/>
<name>W6MQR6_9ASCO</name>
<dbReference type="InterPro" id="IPR002685">
    <property type="entry name" value="Glyco_trans_15"/>
</dbReference>
<dbReference type="PANTHER" id="PTHR31121:SF7">
    <property type="entry name" value="MANNOSYLTRANSFERASE KTR4-RELATED"/>
    <property type="match status" value="1"/>
</dbReference>
<dbReference type="GO" id="GO:0006487">
    <property type="term" value="P:protein N-linked glycosylation"/>
    <property type="evidence" value="ECO:0007669"/>
    <property type="project" value="TreeGrafter"/>
</dbReference>
<keyword evidence="5" id="KW-0735">Signal-anchor</keyword>
<dbReference type="InterPro" id="IPR029044">
    <property type="entry name" value="Nucleotide-diphossugar_trans"/>
</dbReference>
<keyword evidence="4" id="KW-0808">Transferase</keyword>
<dbReference type="GO" id="GO:0016020">
    <property type="term" value="C:membrane"/>
    <property type="evidence" value="ECO:0007669"/>
    <property type="project" value="UniProtKB-SubCell"/>
</dbReference>
<evidence type="ECO:0000256" key="4">
    <source>
        <dbReference type="ARBA" id="ARBA00022679"/>
    </source>
</evidence>
<gene>
    <name evidence="7" type="ORF">KUCA_T00004992001</name>
</gene>
<reference evidence="7" key="2">
    <citation type="submission" date="2014-02" db="EMBL/GenBank/DDBJ databases">
        <title>Complete DNA sequence of /Kuraishia capsulata/ illustrates novel genomic features among budding yeasts (/Saccharomycotina/).</title>
        <authorList>
            <person name="Morales L."/>
            <person name="Noel B."/>
            <person name="Porcel B."/>
            <person name="Marcet-Houben M."/>
            <person name="Hullo M-F."/>
            <person name="Sacerdot C."/>
            <person name="Tekaia F."/>
            <person name="Leh-Louis V."/>
            <person name="Despons L."/>
            <person name="Khanna V."/>
            <person name="Aury J-M."/>
            <person name="Barbe V."/>
            <person name="Couloux A."/>
            <person name="Labadie K."/>
            <person name="Pelletier E."/>
            <person name="Souciet J-L."/>
            <person name="Boekhout T."/>
            <person name="Gabaldon T."/>
            <person name="Wincker P."/>
            <person name="Dujon B."/>
        </authorList>
    </citation>
    <scope>NUCLEOTIDE SEQUENCE</scope>
    <source>
        <strain evidence="7">CBS 1993</strain>
    </source>
</reference>
<dbReference type="Pfam" id="PF01793">
    <property type="entry name" value="Glyco_transf_15"/>
    <property type="match status" value="1"/>
</dbReference>
<dbReference type="RefSeq" id="XP_022460995.1">
    <property type="nucleotide sequence ID" value="XM_022606133.1"/>
</dbReference>
<dbReference type="AlphaFoldDB" id="W6MQR6"/>
<dbReference type="SUPFAM" id="SSF53448">
    <property type="entry name" value="Nucleotide-diphospho-sugar transferases"/>
    <property type="match status" value="1"/>
</dbReference>
<dbReference type="GO" id="GO:0000026">
    <property type="term" value="F:alpha-1,2-mannosyltransferase activity"/>
    <property type="evidence" value="ECO:0007669"/>
    <property type="project" value="TreeGrafter"/>
</dbReference>
<evidence type="ECO:0000256" key="1">
    <source>
        <dbReference type="ARBA" id="ARBA00004606"/>
    </source>
</evidence>
<dbReference type="Proteomes" id="UP000019384">
    <property type="component" value="Unassembled WGS sequence"/>
</dbReference>
<keyword evidence="6" id="KW-0732">Signal</keyword>
<proteinExistence type="inferred from homology"/>
<dbReference type="GO" id="GO:0000032">
    <property type="term" value="P:cell wall mannoprotein biosynthetic process"/>
    <property type="evidence" value="ECO:0007669"/>
    <property type="project" value="TreeGrafter"/>
</dbReference>
<dbReference type="GO" id="GO:0005794">
    <property type="term" value="C:Golgi apparatus"/>
    <property type="evidence" value="ECO:0007669"/>
    <property type="project" value="TreeGrafter"/>
</dbReference>
<keyword evidence="5" id="KW-0812">Transmembrane</keyword>
<sequence>MLTTKKLGGLFLCLVLLALFRHSASDGKVHNYLQDRQIGLWGKPRNVALSVDQVMNHLNFDVEYNGTSDELVSQNMGLYKEVYGKKIDEPKTAKLTYNQLHSVEYELANATLLTLVRNKELEDIVFTIRQIEETWNHQFHYPYTFMNDEEFTEEFKQTVKRHTSGECYFAVIPSAMWAKPAHIDATKQKQGVAKLQDNKVQYAGMESYHNMCRFNSGLFYHLEELKKFKWYWRFEPATNYFCHVDYDIFKFMEDNNKTYGFTISLYDDPLTVETLWPVTLDYIRANPHSVNPNGAFKWLTDVNQNPDITKQANGYSTCHFWSNFEVANMDFYRDEPYSKWFDALDKNGGFYYERWGDAPVHSIGVGLFEDKSKVHWFRDIGYHHSPYSNCPNSERCSRCKKGDFANSELDNQNCLSNWIKYEMTFKDLQQY</sequence>
<accession>W6MQR6</accession>
<keyword evidence="8" id="KW-1185">Reference proteome</keyword>
<evidence type="ECO:0008006" key="9">
    <source>
        <dbReference type="Google" id="ProtNLM"/>
    </source>
</evidence>
<dbReference type="GeneID" id="34522383"/>
<evidence type="ECO:0000256" key="2">
    <source>
        <dbReference type="ARBA" id="ARBA00007677"/>
    </source>
</evidence>
<organism evidence="7 8">
    <name type="scientific">Kuraishia capsulata CBS 1993</name>
    <dbReference type="NCBI Taxonomy" id="1382522"/>
    <lineage>
        <taxon>Eukaryota</taxon>
        <taxon>Fungi</taxon>
        <taxon>Dikarya</taxon>
        <taxon>Ascomycota</taxon>
        <taxon>Saccharomycotina</taxon>
        <taxon>Pichiomycetes</taxon>
        <taxon>Pichiales</taxon>
        <taxon>Pichiaceae</taxon>
        <taxon>Kuraishia</taxon>
    </lineage>
</organism>
<comment type="subcellular location">
    <subcellularLocation>
        <location evidence="1">Membrane</location>
        <topology evidence="1">Single-pass type II membrane protein</topology>
    </subcellularLocation>
</comment>
<dbReference type="Gene3D" id="3.90.550.10">
    <property type="entry name" value="Spore Coat Polysaccharide Biosynthesis Protein SpsA, Chain A"/>
    <property type="match status" value="1"/>
</dbReference>
<dbReference type="EMBL" id="HG793130">
    <property type="protein sequence ID" value="CDK29006.1"/>
    <property type="molecule type" value="Genomic_DNA"/>
</dbReference>
<evidence type="ECO:0000256" key="5">
    <source>
        <dbReference type="ARBA" id="ARBA00022968"/>
    </source>
</evidence>
<evidence type="ECO:0000256" key="3">
    <source>
        <dbReference type="ARBA" id="ARBA00022676"/>
    </source>
</evidence>
<evidence type="ECO:0000313" key="8">
    <source>
        <dbReference type="Proteomes" id="UP000019384"/>
    </source>
</evidence>
<evidence type="ECO:0000256" key="6">
    <source>
        <dbReference type="SAM" id="SignalP"/>
    </source>
</evidence>
<dbReference type="OrthoDB" id="439943at2759"/>
<protein>
    <recommendedName>
        <fullName evidence="9">Glycosyltransferase family 15 protein</fullName>
    </recommendedName>
</protein>
<evidence type="ECO:0000313" key="7">
    <source>
        <dbReference type="EMBL" id="CDK29006.1"/>
    </source>
</evidence>
<dbReference type="GO" id="GO:0006493">
    <property type="term" value="P:protein O-linked glycosylation"/>
    <property type="evidence" value="ECO:0007669"/>
    <property type="project" value="TreeGrafter"/>
</dbReference>
<feature type="signal peptide" evidence="6">
    <location>
        <begin position="1"/>
        <end position="25"/>
    </location>
</feature>